<name>A0A9R0VTK2_TRITD</name>
<reference evidence="1 2" key="1">
    <citation type="submission" date="2017-09" db="EMBL/GenBank/DDBJ databases">
        <authorList>
            <consortium name="International Durum Wheat Genome Sequencing Consortium (IDWGSC)"/>
            <person name="Milanesi L."/>
        </authorList>
    </citation>
    <scope>NUCLEOTIDE SEQUENCE [LARGE SCALE GENOMIC DNA]</scope>
    <source>
        <strain evidence="2">cv. Svevo</strain>
    </source>
</reference>
<gene>
    <name evidence="1" type="ORF">TRITD_4Av1G003630</name>
</gene>
<proteinExistence type="predicted"/>
<organism evidence="1 2">
    <name type="scientific">Triticum turgidum subsp. durum</name>
    <name type="common">Durum wheat</name>
    <name type="synonym">Triticum durum</name>
    <dbReference type="NCBI Taxonomy" id="4567"/>
    <lineage>
        <taxon>Eukaryota</taxon>
        <taxon>Viridiplantae</taxon>
        <taxon>Streptophyta</taxon>
        <taxon>Embryophyta</taxon>
        <taxon>Tracheophyta</taxon>
        <taxon>Spermatophyta</taxon>
        <taxon>Magnoliopsida</taxon>
        <taxon>Liliopsida</taxon>
        <taxon>Poales</taxon>
        <taxon>Poaceae</taxon>
        <taxon>BOP clade</taxon>
        <taxon>Pooideae</taxon>
        <taxon>Triticodae</taxon>
        <taxon>Triticeae</taxon>
        <taxon>Triticinae</taxon>
        <taxon>Triticum</taxon>
    </lineage>
</organism>
<keyword evidence="2" id="KW-1185">Reference proteome</keyword>
<accession>A0A9R0VTK2</accession>
<dbReference type="Gramene" id="TRITD4Av1G003630.1">
    <property type="protein sequence ID" value="TRITD4Av1G003630.1"/>
    <property type="gene ID" value="TRITD4Av1G003630"/>
</dbReference>
<protein>
    <submittedName>
        <fullName evidence="1">Uncharacterized protein</fullName>
    </submittedName>
</protein>
<sequence length="94" mass="10979">MTLIFVPARRLVLLVAKLQELEECLRRPRPLSPGMPQMSAEMYGRMSSLHTMAIMMPVHTHMEFCPVVIIVKTISHLYRVWLPSRLKVFLPRHN</sequence>
<dbReference type="AlphaFoldDB" id="A0A9R0VTK2"/>
<dbReference type="EMBL" id="LT934117">
    <property type="protein sequence ID" value="VAH87120.1"/>
    <property type="molecule type" value="Genomic_DNA"/>
</dbReference>
<evidence type="ECO:0000313" key="2">
    <source>
        <dbReference type="Proteomes" id="UP000324705"/>
    </source>
</evidence>
<dbReference type="Proteomes" id="UP000324705">
    <property type="component" value="Chromosome 4A"/>
</dbReference>
<evidence type="ECO:0000313" key="1">
    <source>
        <dbReference type="EMBL" id="VAH87120.1"/>
    </source>
</evidence>